<dbReference type="AlphaFoldDB" id="A0AAW8NBF7"/>
<dbReference type="GO" id="GO:0005737">
    <property type="term" value="C:cytoplasm"/>
    <property type="evidence" value="ECO:0007669"/>
    <property type="project" value="TreeGrafter"/>
</dbReference>
<dbReference type="Proteomes" id="UP001262032">
    <property type="component" value="Unassembled WGS sequence"/>
</dbReference>
<dbReference type="Gene3D" id="3.40.50.720">
    <property type="entry name" value="NAD(P)-binding Rossmann-like Domain"/>
    <property type="match status" value="1"/>
</dbReference>
<dbReference type="InterPro" id="IPR051783">
    <property type="entry name" value="NAD(P)-dependent_oxidoreduct"/>
</dbReference>
<dbReference type="GeneID" id="97422924"/>
<evidence type="ECO:0000313" key="2">
    <source>
        <dbReference type="Proteomes" id="UP001262032"/>
    </source>
</evidence>
<name>A0AAW8NBF7_PSEOX</name>
<protein>
    <submittedName>
        <fullName evidence="1">Nucleoside-diphosphate-sugar epimerase</fullName>
    </submittedName>
</protein>
<gene>
    <name evidence="1" type="ORF">J2X12_002405</name>
</gene>
<reference evidence="1" key="1">
    <citation type="submission" date="2023-07" db="EMBL/GenBank/DDBJ databases">
        <title>Sorghum-associated microbial communities from plants grown in Nebraska, USA.</title>
        <authorList>
            <person name="Schachtman D."/>
        </authorList>
    </citation>
    <scope>NUCLEOTIDE SEQUENCE</scope>
    <source>
        <strain evidence="1">BE261</strain>
    </source>
</reference>
<organism evidence="1 2">
    <name type="scientific">Pseudarthrobacter oxydans</name>
    <name type="common">Arthrobacter oxydans</name>
    <dbReference type="NCBI Taxonomy" id="1671"/>
    <lineage>
        <taxon>Bacteria</taxon>
        <taxon>Bacillati</taxon>
        <taxon>Actinomycetota</taxon>
        <taxon>Actinomycetes</taxon>
        <taxon>Micrococcales</taxon>
        <taxon>Micrococcaceae</taxon>
        <taxon>Pseudarthrobacter</taxon>
    </lineage>
</organism>
<evidence type="ECO:0000313" key="1">
    <source>
        <dbReference type="EMBL" id="MDR7164376.1"/>
    </source>
</evidence>
<accession>A0AAW8NBF7</accession>
<dbReference type="GO" id="GO:0004029">
    <property type="term" value="F:aldehyde dehydrogenase (NAD+) activity"/>
    <property type="evidence" value="ECO:0007669"/>
    <property type="project" value="TreeGrafter"/>
</dbReference>
<dbReference type="PANTHER" id="PTHR48079:SF6">
    <property type="entry name" value="NAD(P)-BINDING DOMAIN-CONTAINING PROTEIN-RELATED"/>
    <property type="match status" value="1"/>
</dbReference>
<dbReference type="SUPFAM" id="SSF51735">
    <property type="entry name" value="NAD(P)-binding Rossmann-fold domains"/>
    <property type="match status" value="1"/>
</dbReference>
<dbReference type="PANTHER" id="PTHR48079">
    <property type="entry name" value="PROTEIN YEEZ"/>
    <property type="match status" value="1"/>
</dbReference>
<sequence length="330" mass="34367">MRILVLGGTAFLSAEIVRSAVADGHDVTCLARGAAAVPPQGAYWLRADRSLGANAYAGATGEWDAVVDVARDPVPATEALEALAGRAAHWTFVSSCSVYADASVPGADEDAPLLPALPAGTPSTPDTYGESKAAIEEATMQAAGGKAHLCRAGLIGGPGDSSDRYGYWPARFARDSRPVLVPAIDTSPTQAIDVRDLAAWILRAAGDGVTGPLNAVGEQVPFGNYIAASRDAAGHRGTILPAEETWLAEHGVNYWAGPDSLPLWLPPGHGGFMARSNSAALARGLQLRPWQETLADALADERVRGLNRQRKAGLAPETEARLAGLLPRSL</sequence>
<dbReference type="InterPro" id="IPR036291">
    <property type="entry name" value="NAD(P)-bd_dom_sf"/>
</dbReference>
<comment type="caution">
    <text evidence="1">The sequence shown here is derived from an EMBL/GenBank/DDBJ whole genome shotgun (WGS) entry which is preliminary data.</text>
</comment>
<dbReference type="RefSeq" id="WP_310112514.1">
    <property type="nucleotide sequence ID" value="NZ_JAVDTN010000008.1"/>
</dbReference>
<proteinExistence type="predicted"/>
<dbReference type="EMBL" id="JAVDWN010000007">
    <property type="protein sequence ID" value="MDR7164376.1"/>
    <property type="molecule type" value="Genomic_DNA"/>
</dbReference>